<dbReference type="InterPro" id="IPR015421">
    <property type="entry name" value="PyrdxlP-dep_Trfase_major"/>
</dbReference>
<accession>A0A4T0BED0</accession>
<dbReference type="PANTHER" id="PTHR43713">
    <property type="entry name" value="GLUTAMATE-1-SEMIALDEHYDE 2,1-AMINOMUTASE"/>
    <property type="match status" value="1"/>
</dbReference>
<dbReference type="AlphaFoldDB" id="A0A4T0BED0"/>
<dbReference type="GO" id="GO:0008483">
    <property type="term" value="F:transaminase activity"/>
    <property type="evidence" value="ECO:0007669"/>
    <property type="project" value="UniProtKB-KW"/>
</dbReference>
<gene>
    <name evidence="4" type="ORF">D6C78_08107</name>
</gene>
<evidence type="ECO:0000256" key="3">
    <source>
        <dbReference type="RuleBase" id="RU003560"/>
    </source>
</evidence>
<evidence type="ECO:0000256" key="2">
    <source>
        <dbReference type="ARBA" id="ARBA00022898"/>
    </source>
</evidence>
<organism evidence="4 5">
    <name type="scientific">Aureobasidium pullulans</name>
    <name type="common">Black yeast</name>
    <name type="synonym">Pullularia pullulans</name>
    <dbReference type="NCBI Taxonomy" id="5580"/>
    <lineage>
        <taxon>Eukaryota</taxon>
        <taxon>Fungi</taxon>
        <taxon>Dikarya</taxon>
        <taxon>Ascomycota</taxon>
        <taxon>Pezizomycotina</taxon>
        <taxon>Dothideomycetes</taxon>
        <taxon>Dothideomycetidae</taxon>
        <taxon>Dothideales</taxon>
        <taxon>Saccotheciaceae</taxon>
        <taxon>Aureobasidium</taxon>
    </lineage>
</organism>
<evidence type="ECO:0000256" key="1">
    <source>
        <dbReference type="ARBA" id="ARBA00001933"/>
    </source>
</evidence>
<protein>
    <submittedName>
        <fullName evidence="4">Aminotransferase class-III</fullName>
    </submittedName>
</protein>
<comment type="cofactor">
    <cofactor evidence="1">
        <name>pyridoxal 5'-phosphate</name>
        <dbReference type="ChEBI" id="CHEBI:597326"/>
    </cofactor>
</comment>
<keyword evidence="4" id="KW-0808">Transferase</keyword>
<evidence type="ECO:0000313" key="4">
    <source>
        <dbReference type="EMBL" id="TIA32601.1"/>
    </source>
</evidence>
<dbReference type="PANTHER" id="PTHR43713:SF3">
    <property type="entry name" value="GLUTAMATE-1-SEMIALDEHYDE 2,1-AMINOMUTASE 1, CHLOROPLASTIC-RELATED"/>
    <property type="match status" value="1"/>
</dbReference>
<evidence type="ECO:0000313" key="5">
    <source>
        <dbReference type="Proteomes" id="UP000308724"/>
    </source>
</evidence>
<dbReference type="InterPro" id="IPR015422">
    <property type="entry name" value="PyrdxlP-dep_Trfase_small"/>
</dbReference>
<sequence>MACQCDCNGKPSHPLLANMSSHTTYLQAEALLPAKHDSQVTTKLDSLLEKLTQNYKDQNKLSQHQYEEASMYLPGGSTRSVLHFDPFPMTLASGRDCHVTSLDGKEYLDLVSEYSAALFGHSQPEIMDAIRITLEHGINLGGPNKQEAVLAKQLVDRFPSIEKVRFCNSGSEANTMALGTAMAYTGRKKILVFENGYHGAFTNFGDHPNPFNIPHDFVIAKYNDVEHTKSLLSPDLAAIILEPMLGAGGMIPATNEFLQFLRRAATDIGAVLIFDEIITSRLHIHGLQTHYNVYPDMTTLGKYLGGGFSFGAFGGNDKIMAMFNPGRGYFHSGTYNNNLFSMSAGVAAGKLLTEDKIAKANALGDKLRDGINEMAKRHVPEDALPLIRATGFGSQVGLHYVGDEQEKLRGCVFFFMLDQGIYMGKRGFISINLVHEEHHIDMVIEAFRRFFKEL</sequence>
<dbReference type="SUPFAM" id="SSF53383">
    <property type="entry name" value="PLP-dependent transferases"/>
    <property type="match status" value="1"/>
</dbReference>
<dbReference type="Pfam" id="PF00202">
    <property type="entry name" value="Aminotran_3"/>
    <property type="match status" value="1"/>
</dbReference>
<dbReference type="Proteomes" id="UP000308724">
    <property type="component" value="Unassembled WGS sequence"/>
</dbReference>
<comment type="caution">
    <text evidence="4">The sequence shown here is derived from an EMBL/GenBank/DDBJ whole genome shotgun (WGS) entry which is preliminary data.</text>
</comment>
<keyword evidence="2 3" id="KW-0663">Pyridoxal phosphate</keyword>
<dbReference type="Gene3D" id="3.90.1150.10">
    <property type="entry name" value="Aspartate Aminotransferase, domain 1"/>
    <property type="match status" value="1"/>
</dbReference>
<dbReference type="EMBL" id="QZBZ01000231">
    <property type="protein sequence ID" value="TIA32601.1"/>
    <property type="molecule type" value="Genomic_DNA"/>
</dbReference>
<dbReference type="Gene3D" id="3.40.640.10">
    <property type="entry name" value="Type I PLP-dependent aspartate aminotransferase-like (Major domain)"/>
    <property type="match status" value="1"/>
</dbReference>
<dbReference type="InterPro" id="IPR005814">
    <property type="entry name" value="Aminotrans_3"/>
</dbReference>
<keyword evidence="4" id="KW-0032">Aminotransferase</keyword>
<proteinExistence type="inferred from homology"/>
<reference evidence="4 5" key="1">
    <citation type="submission" date="2018-10" db="EMBL/GenBank/DDBJ databases">
        <title>Fifty Aureobasidium pullulans genomes reveal a recombining polyextremotolerant generalist.</title>
        <authorList>
            <person name="Gostincar C."/>
            <person name="Turk M."/>
            <person name="Zajc J."/>
            <person name="Gunde-Cimerman N."/>
        </authorList>
    </citation>
    <scope>NUCLEOTIDE SEQUENCE [LARGE SCALE GENOMIC DNA]</scope>
    <source>
        <strain evidence="4 5">EXF-1645</strain>
    </source>
</reference>
<dbReference type="InterPro" id="IPR015424">
    <property type="entry name" value="PyrdxlP-dep_Trfase"/>
</dbReference>
<dbReference type="GO" id="GO:0030170">
    <property type="term" value="F:pyridoxal phosphate binding"/>
    <property type="evidence" value="ECO:0007669"/>
    <property type="project" value="InterPro"/>
</dbReference>
<comment type="similarity">
    <text evidence="3">Belongs to the class-III pyridoxal-phosphate-dependent aminotransferase family.</text>
</comment>
<name>A0A4T0BED0_AURPU</name>